<feature type="coiled-coil region" evidence="3">
    <location>
        <begin position="150"/>
        <end position="180"/>
    </location>
</feature>
<evidence type="ECO:0000256" key="2">
    <source>
        <dbReference type="ARBA" id="ARBA00023054"/>
    </source>
</evidence>
<protein>
    <submittedName>
        <fullName evidence="6">Nuclear speckle splicing regulatory protein 1</fullName>
    </submittedName>
</protein>
<dbReference type="InterPro" id="IPR042816">
    <property type="entry name" value="Nsrp1"/>
</dbReference>
<comment type="caution">
    <text evidence="6">The sequence shown here is derived from an EMBL/GenBank/DDBJ whole genome shotgun (WGS) entry which is preliminary data.</text>
</comment>
<evidence type="ECO:0000256" key="1">
    <source>
        <dbReference type="ARBA" id="ARBA00010126"/>
    </source>
</evidence>
<feature type="compositionally biased region" description="Basic and acidic residues" evidence="4">
    <location>
        <begin position="228"/>
        <end position="347"/>
    </location>
</feature>
<keyword evidence="7" id="KW-1185">Reference proteome</keyword>
<reference evidence="6" key="1">
    <citation type="submission" date="2023-03" db="EMBL/GenBank/DDBJ databases">
        <authorList>
            <person name="Steffen K."/>
            <person name="Cardenas P."/>
        </authorList>
    </citation>
    <scope>NUCLEOTIDE SEQUENCE</scope>
</reference>
<accession>A0AA35WAX0</accession>
<gene>
    <name evidence="6" type="ORF">GBAR_LOCUS4781</name>
</gene>
<dbReference type="Pfam" id="PF09745">
    <property type="entry name" value="NSRP1_N"/>
    <property type="match status" value="1"/>
</dbReference>
<evidence type="ECO:0000256" key="4">
    <source>
        <dbReference type="SAM" id="MobiDB-lite"/>
    </source>
</evidence>
<name>A0AA35WAX0_GEOBA</name>
<feature type="compositionally biased region" description="Basic and acidic residues" evidence="4">
    <location>
        <begin position="211"/>
        <end position="221"/>
    </location>
</feature>
<proteinExistence type="inferred from homology"/>
<feature type="domain" description="Nuclear speckle splicing regulatory protein 1 N-terminal" evidence="5">
    <location>
        <begin position="63"/>
        <end position="179"/>
    </location>
</feature>
<comment type="similarity">
    <text evidence="1">Belongs to the NSRP1 family.</text>
</comment>
<evidence type="ECO:0000256" key="3">
    <source>
        <dbReference type="SAM" id="Coils"/>
    </source>
</evidence>
<keyword evidence="2 3" id="KW-0175">Coiled coil</keyword>
<dbReference type="PANTHER" id="PTHR31938">
    <property type="entry name" value="NUCLEAR SPECKLE SPLICING REGULATORY PROTEIN 1"/>
    <property type="match status" value="1"/>
</dbReference>
<evidence type="ECO:0000259" key="5">
    <source>
        <dbReference type="Pfam" id="PF09745"/>
    </source>
</evidence>
<sequence>MSMFMKGKKYGLIMPSGKKAAAVKPVAKLSAFGDSSSDEAYDGKKQVNASLKREHAKSKKQMEEAASQALAEDPSIFEYDSLYDQMVEEKKKKVQNLSSERKPKYIHTLKKAAERRKLEGELVYEHLAQKDIEKDAEEFRDKESFVTSAYKKKLEERRQLEEELAREAALEEANDVTKQKDLSRFQKHLFNQIASSGAPGESHVKQPQSTESREKEQEDRGSGGSNQNEREAREGKDERREKRRSSETQRRESGGKERRHSSEGGRERRDSDRKSRGEKERRDSRGEERERRNSERDRRSRERGYRDYGERSSHRERRESQEQEKIQEKDGPTDDKEMDTDANKTEEGSVPPKKRIRIRAGVEVEEEDVTPVERRKLAAAKKATEETMMSAKERYLARKRAKSEAETRKHSTSDD</sequence>
<dbReference type="GO" id="GO:0000381">
    <property type="term" value="P:regulation of alternative mRNA splicing, via spliceosome"/>
    <property type="evidence" value="ECO:0007669"/>
    <property type="project" value="InterPro"/>
</dbReference>
<evidence type="ECO:0000313" key="6">
    <source>
        <dbReference type="EMBL" id="CAI8006552.1"/>
    </source>
</evidence>
<evidence type="ECO:0000313" key="7">
    <source>
        <dbReference type="Proteomes" id="UP001174909"/>
    </source>
</evidence>
<feature type="region of interest" description="Disordered" evidence="4">
    <location>
        <begin position="187"/>
        <end position="359"/>
    </location>
</feature>
<dbReference type="InterPro" id="IPR018612">
    <property type="entry name" value="NSRP1_N"/>
</dbReference>
<feature type="region of interest" description="Disordered" evidence="4">
    <location>
        <begin position="33"/>
        <end position="67"/>
    </location>
</feature>
<dbReference type="AlphaFoldDB" id="A0AA35WAX0"/>
<dbReference type="EMBL" id="CASHTH010000694">
    <property type="protein sequence ID" value="CAI8006552.1"/>
    <property type="molecule type" value="Genomic_DNA"/>
</dbReference>
<organism evidence="6 7">
    <name type="scientific">Geodia barretti</name>
    <name type="common">Barrett's horny sponge</name>
    <dbReference type="NCBI Taxonomy" id="519541"/>
    <lineage>
        <taxon>Eukaryota</taxon>
        <taxon>Metazoa</taxon>
        <taxon>Porifera</taxon>
        <taxon>Demospongiae</taxon>
        <taxon>Heteroscleromorpha</taxon>
        <taxon>Tetractinellida</taxon>
        <taxon>Astrophorina</taxon>
        <taxon>Geodiidae</taxon>
        <taxon>Geodia</taxon>
    </lineage>
</organism>
<dbReference type="Proteomes" id="UP001174909">
    <property type="component" value="Unassembled WGS sequence"/>
</dbReference>
<dbReference type="PANTHER" id="PTHR31938:SF4">
    <property type="entry name" value="NUCLEAR SPECKLE SPLICING REGULATORY PROTEIN 1"/>
    <property type="match status" value="1"/>
</dbReference>
<feature type="region of interest" description="Disordered" evidence="4">
    <location>
        <begin position="396"/>
        <end position="415"/>
    </location>
</feature>